<dbReference type="InterPro" id="IPR050465">
    <property type="entry name" value="UPF0194_transport"/>
</dbReference>
<comment type="subcellular location">
    <subcellularLocation>
        <location evidence="1">Cell envelope</location>
    </subcellularLocation>
</comment>
<dbReference type="Proteomes" id="UP000233293">
    <property type="component" value="Unassembled WGS sequence"/>
</dbReference>
<proteinExistence type="predicted"/>
<gene>
    <name evidence="3" type="ORF">CWS72_04855</name>
</gene>
<keyword evidence="2" id="KW-0175">Coiled coil</keyword>
<dbReference type="GO" id="GO:0030313">
    <property type="term" value="C:cell envelope"/>
    <property type="evidence" value="ECO:0007669"/>
    <property type="project" value="UniProtKB-SubCell"/>
</dbReference>
<dbReference type="Gene3D" id="1.10.287.470">
    <property type="entry name" value="Helix hairpin bin"/>
    <property type="match status" value="1"/>
</dbReference>
<evidence type="ECO:0000313" key="4">
    <source>
        <dbReference type="Proteomes" id="UP000233293"/>
    </source>
</evidence>
<evidence type="ECO:0000313" key="3">
    <source>
        <dbReference type="EMBL" id="PKU25948.1"/>
    </source>
</evidence>
<dbReference type="AlphaFoldDB" id="A0A2N3PZW7"/>
<dbReference type="PANTHER" id="PTHR32347:SF23">
    <property type="entry name" value="BLL5650 PROTEIN"/>
    <property type="match status" value="1"/>
</dbReference>
<organism evidence="3 4">
    <name type="scientific">Telmatospirillum siberiense</name>
    <dbReference type="NCBI Taxonomy" id="382514"/>
    <lineage>
        <taxon>Bacteria</taxon>
        <taxon>Pseudomonadati</taxon>
        <taxon>Pseudomonadota</taxon>
        <taxon>Alphaproteobacteria</taxon>
        <taxon>Rhodospirillales</taxon>
        <taxon>Rhodospirillaceae</taxon>
        <taxon>Telmatospirillum</taxon>
    </lineage>
</organism>
<evidence type="ECO:0000256" key="1">
    <source>
        <dbReference type="ARBA" id="ARBA00004196"/>
    </source>
</evidence>
<dbReference type="OrthoDB" id="9763546at2"/>
<dbReference type="SUPFAM" id="SSF111369">
    <property type="entry name" value="HlyD-like secretion proteins"/>
    <property type="match status" value="1"/>
</dbReference>
<reference evidence="4" key="1">
    <citation type="submission" date="2017-12" db="EMBL/GenBank/DDBJ databases">
        <title>Draft genome sequence of Telmatospirillum siberiense 26-4b1T, an acidotolerant peatland alphaproteobacterium potentially involved in sulfur cycling.</title>
        <authorList>
            <person name="Hausmann B."/>
            <person name="Pjevac P."/>
            <person name="Schreck K."/>
            <person name="Herbold C.W."/>
            <person name="Daims H."/>
            <person name="Wagner M."/>
            <person name="Pester M."/>
            <person name="Loy A."/>
        </authorList>
    </citation>
    <scope>NUCLEOTIDE SEQUENCE [LARGE SCALE GENOMIC DNA]</scope>
    <source>
        <strain evidence="4">26-4b1</strain>
    </source>
</reference>
<sequence length="432" mass="46700">MSAVRLVSLIDVETRVLNAASRTELAFITVNETHALSPYRLAILWSAGKGVEAVSGLAQADPNAPFVQWLERVFPILAGAHAEPSAVTAADLPAELAGQWSEWLPSQGLVLPWPGAVLLLAREDSWSEPERQLTARLVRAVAVAWRNFDRPSPWARLRRRGWSGQRALVTAAAAAIIAGAVPVTDSVLAPAEMVPAQPAVVRAPLEGVVDKIEVSPNQHVAEGQPLFSLDPTTLSGKLEVARRELATAQAEYRQAAQAQVFDPKAKSQVAILLGRNEEKQAEVDWLQGQLDRIRVRSPRDGVVVLDDPSDWPGRPVAVGERVMLVADETDTEVEAWLPVSDAGQATPGAKLTLFLNTAPLSPVRAAVRTVAYETTTRPDGTLAYRVRAGLSDAGHKPRLGLKGTARIDGDRVALAWWLFRRPVTAVRQMLGI</sequence>
<name>A0A2N3PZW7_9PROT</name>
<dbReference type="Gene3D" id="2.40.50.100">
    <property type="match status" value="1"/>
</dbReference>
<dbReference type="EMBL" id="PIUM01000003">
    <property type="protein sequence ID" value="PKU25948.1"/>
    <property type="molecule type" value="Genomic_DNA"/>
</dbReference>
<keyword evidence="4" id="KW-1185">Reference proteome</keyword>
<protein>
    <submittedName>
        <fullName evidence="3">Uncharacterized protein</fullName>
    </submittedName>
</protein>
<comment type="caution">
    <text evidence="3">The sequence shown here is derived from an EMBL/GenBank/DDBJ whole genome shotgun (WGS) entry which is preliminary data.</text>
</comment>
<accession>A0A2N3PZW7</accession>
<dbReference type="PANTHER" id="PTHR32347">
    <property type="entry name" value="EFFLUX SYSTEM COMPONENT YKNX-RELATED"/>
    <property type="match status" value="1"/>
</dbReference>
<evidence type="ECO:0000256" key="2">
    <source>
        <dbReference type="ARBA" id="ARBA00023054"/>
    </source>
</evidence>